<keyword evidence="9 10" id="KW-0739">Sodium transport</keyword>
<evidence type="ECO:0000256" key="10">
    <source>
        <dbReference type="RuleBase" id="RU366002"/>
    </source>
</evidence>
<keyword evidence="10" id="KW-0050">Antiport</keyword>
<evidence type="ECO:0000256" key="2">
    <source>
        <dbReference type="ARBA" id="ARBA00022448"/>
    </source>
</evidence>
<comment type="caution">
    <text evidence="12">The sequence shown here is derived from an EMBL/GenBank/DDBJ whole genome shotgun (WGS) entry which is preliminary data.</text>
</comment>
<evidence type="ECO:0000256" key="4">
    <source>
        <dbReference type="ARBA" id="ARBA00022692"/>
    </source>
</evidence>
<dbReference type="PANTHER" id="PTHR10110">
    <property type="entry name" value="SODIUM/HYDROGEN EXCHANGER"/>
    <property type="match status" value="1"/>
</dbReference>
<keyword evidence="3" id="KW-1003">Cell membrane</keyword>
<dbReference type="NCBIfam" id="TIGR00831">
    <property type="entry name" value="a_cpa1"/>
    <property type="match status" value="1"/>
</dbReference>
<proteinExistence type="inferred from homology"/>
<evidence type="ECO:0000256" key="6">
    <source>
        <dbReference type="ARBA" id="ARBA00023053"/>
    </source>
</evidence>
<evidence type="ECO:0000256" key="9">
    <source>
        <dbReference type="ARBA" id="ARBA00023201"/>
    </source>
</evidence>
<dbReference type="InterPro" id="IPR006153">
    <property type="entry name" value="Cation/H_exchanger_TM"/>
</dbReference>
<keyword evidence="2 10" id="KW-0813">Transport</keyword>
<dbReference type="RefSeq" id="WP_216877934.1">
    <property type="nucleotide sequence ID" value="NZ_JAERQM010000006.1"/>
</dbReference>
<name>A0ABS6HE08_9PROT</name>
<dbReference type="PANTHER" id="PTHR10110:SF86">
    <property type="entry name" value="SODIUM_HYDROGEN EXCHANGER 7"/>
    <property type="match status" value="1"/>
</dbReference>
<dbReference type="Proteomes" id="UP000689967">
    <property type="component" value="Unassembled WGS sequence"/>
</dbReference>
<feature type="domain" description="Cation/H+ exchanger transmembrane" evidence="11">
    <location>
        <begin position="11"/>
        <end position="397"/>
    </location>
</feature>
<evidence type="ECO:0000256" key="3">
    <source>
        <dbReference type="ARBA" id="ARBA00022475"/>
    </source>
</evidence>
<keyword evidence="8 10" id="KW-0472">Membrane</keyword>
<keyword evidence="6 10" id="KW-0915">Sodium</keyword>
<feature type="transmembrane region" description="Helical" evidence="10">
    <location>
        <begin position="83"/>
        <end position="105"/>
    </location>
</feature>
<comment type="function">
    <text evidence="10">Na(+)/H(+) antiporter that extrudes sodium in exchange for external protons.</text>
</comment>
<keyword evidence="13" id="KW-1185">Reference proteome</keyword>
<comment type="subcellular location">
    <subcellularLocation>
        <location evidence="10">Cell inner membrane</location>
        <topology evidence="10">Multi-pass membrane protein</topology>
    </subcellularLocation>
    <subcellularLocation>
        <location evidence="1">Cell membrane</location>
        <topology evidence="1">Multi-pass membrane protein</topology>
    </subcellularLocation>
</comment>
<feature type="transmembrane region" description="Helical" evidence="10">
    <location>
        <begin position="372"/>
        <end position="396"/>
    </location>
</feature>
<gene>
    <name evidence="12" type="ORF">JJQ90_19505</name>
</gene>
<reference evidence="12 13" key="1">
    <citation type="submission" date="2021-01" db="EMBL/GenBank/DDBJ databases">
        <title>Roseomonas sp. nov, a bacterium isolated from an oil production mixture in Yumen Oilfield.</title>
        <authorList>
            <person name="Wu D."/>
        </authorList>
    </citation>
    <scope>NUCLEOTIDE SEQUENCE [LARGE SCALE GENOMIC DNA]</scope>
    <source>
        <strain evidence="12 13">ROY-5-3</strain>
    </source>
</reference>
<keyword evidence="10" id="KW-0997">Cell inner membrane</keyword>
<dbReference type="EMBL" id="JAERQM010000006">
    <property type="protein sequence ID" value="MBU8545918.1"/>
    <property type="molecule type" value="Genomic_DNA"/>
</dbReference>
<feature type="transmembrane region" description="Helical" evidence="10">
    <location>
        <begin position="216"/>
        <end position="245"/>
    </location>
</feature>
<evidence type="ECO:0000256" key="7">
    <source>
        <dbReference type="ARBA" id="ARBA00023065"/>
    </source>
</evidence>
<feature type="transmembrane region" description="Helical" evidence="10">
    <location>
        <begin position="297"/>
        <end position="320"/>
    </location>
</feature>
<keyword evidence="5 10" id="KW-1133">Transmembrane helix</keyword>
<feature type="transmembrane region" description="Helical" evidence="10">
    <location>
        <begin position="28"/>
        <end position="48"/>
    </location>
</feature>
<feature type="transmembrane region" description="Helical" evidence="10">
    <location>
        <begin position="265"/>
        <end position="285"/>
    </location>
</feature>
<evidence type="ECO:0000259" key="11">
    <source>
        <dbReference type="Pfam" id="PF00999"/>
    </source>
</evidence>
<organism evidence="12 13">
    <name type="scientific">Falsiroseomonas oleicola</name>
    <dbReference type="NCBI Taxonomy" id="2801474"/>
    <lineage>
        <taxon>Bacteria</taxon>
        <taxon>Pseudomonadati</taxon>
        <taxon>Pseudomonadota</taxon>
        <taxon>Alphaproteobacteria</taxon>
        <taxon>Acetobacterales</taxon>
        <taxon>Roseomonadaceae</taxon>
        <taxon>Falsiroseomonas</taxon>
    </lineage>
</organism>
<feature type="transmembrane region" description="Helical" evidence="10">
    <location>
        <begin position="6"/>
        <end position="21"/>
    </location>
</feature>
<keyword evidence="4 10" id="KW-0812">Transmembrane</keyword>
<evidence type="ECO:0000256" key="8">
    <source>
        <dbReference type="ARBA" id="ARBA00023136"/>
    </source>
</evidence>
<evidence type="ECO:0000313" key="12">
    <source>
        <dbReference type="EMBL" id="MBU8545918.1"/>
    </source>
</evidence>
<dbReference type="InterPro" id="IPR018422">
    <property type="entry name" value="Cation/H_exchanger_CPA1"/>
</dbReference>
<protein>
    <submittedName>
        <fullName evidence="12">Na+/H+ antiporter</fullName>
    </submittedName>
</protein>
<feature type="transmembrane region" description="Helical" evidence="10">
    <location>
        <begin position="155"/>
        <end position="176"/>
    </location>
</feature>
<keyword evidence="7 10" id="KW-0406">Ion transport</keyword>
<evidence type="ECO:0000313" key="13">
    <source>
        <dbReference type="Proteomes" id="UP000689967"/>
    </source>
</evidence>
<evidence type="ECO:0000256" key="5">
    <source>
        <dbReference type="ARBA" id="ARBA00022989"/>
    </source>
</evidence>
<dbReference type="InterPro" id="IPR004705">
    <property type="entry name" value="Cation/H_exchanger_CPA1_bac"/>
</dbReference>
<comment type="similarity">
    <text evidence="10">Belongs to the monovalent cation:proton antiporter 1 (CPA1) transporter (TC 2.A.36) family.</text>
</comment>
<sequence>MEIVQAVLALIAACIGFALLARRLNLPYAIILVVGGMVLAFIPGLPSVTLDPQIALAFFLPPLLQASAWRTDWRAFRSNLRPILFLAIGAVLFSAICVAVVAKLLIPGLPWAAAVALGAIVAPPDAVAASAILGRLPMPRRLVTVLEGESLVNDATALVLYRFAIAAVAAGGIALGEAAGSFVLVAIGGIAMGAAVGWLTDLAFRRLRDPLLEVAASFVACFASFLAADALGLSGVIAVVTTGLLLGQLQHRSLSPATRTAAVSVWNFVEFVLTSLIFLLAGLQLRAILDRIAERGVLDLAVLALALSLALILSRFLWVFPSALVPGALPGPAPGQRAPLSHLLVVSWCGMRGVVSLAAALALPLDFPERDLMVFLAFCAILATLVLQGTTLEWVIRRLGVAETRIAGMKPEEAEARRHVARATLAEIEQRSEDILEGAVARDLLGEYQDKARVFHGVAAGGGHAELEARLRIRLAALRAGRKALLEHHCQGTLGDMMLASLEHEMDLEELRILRLLGASPAA</sequence>
<feature type="transmembrane region" description="Helical" evidence="10">
    <location>
        <begin position="111"/>
        <end position="134"/>
    </location>
</feature>
<feature type="transmembrane region" description="Helical" evidence="10">
    <location>
        <begin position="182"/>
        <end position="204"/>
    </location>
</feature>
<feature type="transmembrane region" description="Helical" evidence="10">
    <location>
        <begin position="54"/>
        <end position="71"/>
    </location>
</feature>
<dbReference type="Pfam" id="PF00999">
    <property type="entry name" value="Na_H_Exchanger"/>
    <property type="match status" value="1"/>
</dbReference>
<evidence type="ECO:0000256" key="1">
    <source>
        <dbReference type="ARBA" id="ARBA00004651"/>
    </source>
</evidence>
<accession>A0ABS6HE08</accession>